<gene>
    <name evidence="3" type="ORF">SAMN04487850_0405</name>
</gene>
<sequence length="250" mass="27072">MSAYYNPFSLEGKTVLITGASSGIGRETAIQCSKLGATVVLTARNEERLNETYRQLEGSGHIQILAELTDPEQVMSLVDSLPVLDGIVLCAGKGMTLPFPFCTREKYDEVFDVNFFAPVELLRLLVKKKKTAKESSVVFVSSVGGNTSFNLGNGVYGASKAALNSTMKFCARELAAKKIRVNSVNPGMVNTNLIHGGVISEEQHKLDMEKYPLKRYGEPADIAYGIIYLLSDASSWLTGHALVIDGGLTI</sequence>
<evidence type="ECO:0000259" key="2">
    <source>
        <dbReference type="SMART" id="SM00822"/>
    </source>
</evidence>
<dbReference type="InterPro" id="IPR002347">
    <property type="entry name" value="SDR_fam"/>
</dbReference>
<dbReference type="Gene3D" id="3.40.50.720">
    <property type="entry name" value="NAD(P)-binding Rossmann-like Domain"/>
    <property type="match status" value="1"/>
</dbReference>
<accession>A0A1I0M7W0</accession>
<comment type="similarity">
    <text evidence="1">Belongs to the short-chain dehydrogenases/reductases (SDR) family.</text>
</comment>
<proteinExistence type="inferred from homology"/>
<dbReference type="Pfam" id="PF13561">
    <property type="entry name" value="adh_short_C2"/>
    <property type="match status" value="1"/>
</dbReference>
<dbReference type="FunFam" id="3.40.50.720:FF:000084">
    <property type="entry name" value="Short-chain dehydrogenase reductase"/>
    <property type="match status" value="1"/>
</dbReference>
<dbReference type="SMART" id="SM00822">
    <property type="entry name" value="PKS_KR"/>
    <property type="match status" value="1"/>
</dbReference>
<dbReference type="CDD" id="cd05233">
    <property type="entry name" value="SDR_c"/>
    <property type="match status" value="1"/>
</dbReference>
<dbReference type="InterPro" id="IPR057326">
    <property type="entry name" value="KR_dom"/>
</dbReference>
<evidence type="ECO:0000313" key="4">
    <source>
        <dbReference type="Proteomes" id="UP000199373"/>
    </source>
</evidence>
<feature type="domain" description="Ketoreductase" evidence="2">
    <location>
        <begin position="13"/>
        <end position="192"/>
    </location>
</feature>
<dbReference type="PANTHER" id="PTHR43975:SF2">
    <property type="entry name" value="EG:BACR7A4.14 PROTEIN-RELATED"/>
    <property type="match status" value="1"/>
</dbReference>
<evidence type="ECO:0000313" key="3">
    <source>
        <dbReference type="EMBL" id="SEV84349.1"/>
    </source>
</evidence>
<dbReference type="PRINTS" id="PR00081">
    <property type="entry name" value="GDHRDH"/>
</dbReference>
<organism evidence="3 4">
    <name type="scientific">Prevotella aff. ruminicola Tc2-24</name>
    <dbReference type="NCBI Taxonomy" id="81582"/>
    <lineage>
        <taxon>Bacteria</taxon>
        <taxon>Pseudomonadati</taxon>
        <taxon>Bacteroidota</taxon>
        <taxon>Bacteroidia</taxon>
        <taxon>Bacteroidales</taxon>
        <taxon>Prevotellaceae</taxon>
        <taxon>Prevotella</taxon>
    </lineage>
</organism>
<dbReference type="AlphaFoldDB" id="A0A1I0M7W0"/>
<protein>
    <submittedName>
        <fullName evidence="3">NAD(P)-dependent dehydrogenase, short-chain alcohol dehydrogenase family</fullName>
    </submittedName>
</protein>
<dbReference type="Proteomes" id="UP000199373">
    <property type="component" value="Unassembled WGS sequence"/>
</dbReference>
<name>A0A1I0M7W0_9BACT</name>
<evidence type="ECO:0000256" key="1">
    <source>
        <dbReference type="ARBA" id="ARBA00006484"/>
    </source>
</evidence>
<dbReference type="EMBL" id="FOIQ01000001">
    <property type="protein sequence ID" value="SEV84349.1"/>
    <property type="molecule type" value="Genomic_DNA"/>
</dbReference>
<reference evidence="3 4" key="1">
    <citation type="submission" date="2016-10" db="EMBL/GenBank/DDBJ databases">
        <authorList>
            <person name="de Groot N.N."/>
        </authorList>
    </citation>
    <scope>NUCLEOTIDE SEQUENCE [LARGE SCALE GENOMIC DNA]</scope>
    <source>
        <strain evidence="3 4">TC2-24</strain>
    </source>
</reference>
<dbReference type="PANTHER" id="PTHR43975">
    <property type="entry name" value="ZGC:101858"/>
    <property type="match status" value="1"/>
</dbReference>
<dbReference type="RefSeq" id="WP_091914373.1">
    <property type="nucleotide sequence ID" value="NZ_FOIQ01000001.1"/>
</dbReference>
<dbReference type="SUPFAM" id="SSF51735">
    <property type="entry name" value="NAD(P)-binding Rossmann-fold domains"/>
    <property type="match status" value="1"/>
</dbReference>
<keyword evidence="4" id="KW-1185">Reference proteome</keyword>
<dbReference type="InterPro" id="IPR036291">
    <property type="entry name" value="NAD(P)-bd_dom_sf"/>
</dbReference>